<organism evidence="1 2">
    <name type="scientific">Coprinopsis marcescibilis</name>
    <name type="common">Agaric fungus</name>
    <name type="synonym">Psathyrella marcescibilis</name>
    <dbReference type="NCBI Taxonomy" id="230819"/>
    <lineage>
        <taxon>Eukaryota</taxon>
        <taxon>Fungi</taxon>
        <taxon>Dikarya</taxon>
        <taxon>Basidiomycota</taxon>
        <taxon>Agaricomycotina</taxon>
        <taxon>Agaricomycetes</taxon>
        <taxon>Agaricomycetidae</taxon>
        <taxon>Agaricales</taxon>
        <taxon>Agaricineae</taxon>
        <taxon>Psathyrellaceae</taxon>
        <taxon>Coprinopsis</taxon>
    </lineage>
</organism>
<sequence>MAEETLLCGKGVPVGDTIDGLTELDRPRGLGVGVPTDDAMDARGFVGLAGGPMEPAPALVPDTLVAVVFTRELRLRALGGRVAEADEGGRSAEDLRSNCFTADALSARSDAEDGGRAVGVAVKIEESLRSASQIFRMQIEEKNVPIPILVAWSPMRY</sequence>
<accession>A0A5C3KYE5</accession>
<proteinExistence type="predicted"/>
<reference evidence="1 2" key="1">
    <citation type="journal article" date="2019" name="Nat. Ecol. Evol.">
        <title>Megaphylogeny resolves global patterns of mushroom evolution.</title>
        <authorList>
            <person name="Varga T."/>
            <person name="Krizsan K."/>
            <person name="Foldi C."/>
            <person name="Dima B."/>
            <person name="Sanchez-Garcia M."/>
            <person name="Sanchez-Ramirez S."/>
            <person name="Szollosi G.J."/>
            <person name="Szarkandi J.G."/>
            <person name="Papp V."/>
            <person name="Albert L."/>
            <person name="Andreopoulos W."/>
            <person name="Angelini C."/>
            <person name="Antonin V."/>
            <person name="Barry K.W."/>
            <person name="Bougher N.L."/>
            <person name="Buchanan P."/>
            <person name="Buyck B."/>
            <person name="Bense V."/>
            <person name="Catcheside P."/>
            <person name="Chovatia M."/>
            <person name="Cooper J."/>
            <person name="Damon W."/>
            <person name="Desjardin D."/>
            <person name="Finy P."/>
            <person name="Geml J."/>
            <person name="Haridas S."/>
            <person name="Hughes K."/>
            <person name="Justo A."/>
            <person name="Karasinski D."/>
            <person name="Kautmanova I."/>
            <person name="Kiss B."/>
            <person name="Kocsube S."/>
            <person name="Kotiranta H."/>
            <person name="LaButti K.M."/>
            <person name="Lechner B.E."/>
            <person name="Liimatainen K."/>
            <person name="Lipzen A."/>
            <person name="Lukacs Z."/>
            <person name="Mihaltcheva S."/>
            <person name="Morgado L.N."/>
            <person name="Niskanen T."/>
            <person name="Noordeloos M.E."/>
            <person name="Ohm R.A."/>
            <person name="Ortiz-Santana B."/>
            <person name="Ovrebo C."/>
            <person name="Racz N."/>
            <person name="Riley R."/>
            <person name="Savchenko A."/>
            <person name="Shiryaev A."/>
            <person name="Soop K."/>
            <person name="Spirin V."/>
            <person name="Szebenyi C."/>
            <person name="Tomsovsky M."/>
            <person name="Tulloss R.E."/>
            <person name="Uehling J."/>
            <person name="Grigoriev I.V."/>
            <person name="Vagvolgyi C."/>
            <person name="Papp T."/>
            <person name="Martin F.M."/>
            <person name="Miettinen O."/>
            <person name="Hibbett D.S."/>
            <person name="Nagy L.G."/>
        </authorList>
    </citation>
    <scope>NUCLEOTIDE SEQUENCE [LARGE SCALE GENOMIC DNA]</scope>
    <source>
        <strain evidence="1 2">CBS 121175</strain>
    </source>
</reference>
<evidence type="ECO:0000313" key="1">
    <source>
        <dbReference type="EMBL" id="TFK24873.1"/>
    </source>
</evidence>
<evidence type="ECO:0000313" key="2">
    <source>
        <dbReference type="Proteomes" id="UP000307440"/>
    </source>
</evidence>
<name>A0A5C3KYE5_COPMA</name>
<dbReference type="EMBL" id="ML210193">
    <property type="protein sequence ID" value="TFK24873.1"/>
    <property type="molecule type" value="Genomic_DNA"/>
</dbReference>
<protein>
    <submittedName>
        <fullName evidence="1">Uncharacterized protein</fullName>
    </submittedName>
</protein>
<keyword evidence="2" id="KW-1185">Reference proteome</keyword>
<gene>
    <name evidence="1" type="ORF">FA15DRAFT_386979</name>
</gene>
<dbReference type="AlphaFoldDB" id="A0A5C3KYE5"/>
<dbReference type="Proteomes" id="UP000307440">
    <property type="component" value="Unassembled WGS sequence"/>
</dbReference>